<feature type="transmembrane region" description="Helical" evidence="1">
    <location>
        <begin position="145"/>
        <end position="164"/>
    </location>
</feature>
<reference evidence="5" key="1">
    <citation type="submission" date="2016-04" db="EMBL/GenBank/DDBJ databases">
        <title>Cephalotus genome sequencing.</title>
        <authorList>
            <person name="Fukushima K."/>
            <person name="Hasebe M."/>
            <person name="Fang X."/>
        </authorList>
    </citation>
    <scope>NUCLEOTIDE SEQUENCE [LARGE SCALE GENOMIC DNA]</scope>
    <source>
        <strain evidence="5">cv. St1</strain>
    </source>
</reference>
<dbReference type="PANTHER" id="PTHR31533">
    <property type="entry name" value="GPI-ANCHORED PROTEIN LLG1-RELATED-RELATED"/>
    <property type="match status" value="1"/>
</dbReference>
<keyword evidence="1" id="KW-1133">Transmembrane helix</keyword>
<dbReference type="Pfam" id="PF26578">
    <property type="entry name" value="LLG1"/>
    <property type="match status" value="1"/>
</dbReference>
<name>A0A1Q3BRD2_CEPFO</name>
<comment type="caution">
    <text evidence="4">The sequence shown here is derived from an EMBL/GenBank/DDBJ whole genome shotgun (WGS) entry which is preliminary data.</text>
</comment>
<dbReference type="STRING" id="3775.A0A1Q3BRD2"/>
<gene>
    <name evidence="4" type="ORF">CFOL_v3_13922</name>
</gene>
<dbReference type="InterPro" id="IPR058888">
    <property type="entry name" value="LLG1-like"/>
</dbReference>
<dbReference type="OrthoDB" id="585255at2759"/>
<feature type="chain" id="PRO_5013224685" description="GPI-anchored protein LLG1-like domain-containing protein" evidence="2">
    <location>
        <begin position="24"/>
        <end position="165"/>
    </location>
</feature>
<organism evidence="4 5">
    <name type="scientific">Cephalotus follicularis</name>
    <name type="common">Albany pitcher plant</name>
    <dbReference type="NCBI Taxonomy" id="3775"/>
    <lineage>
        <taxon>Eukaryota</taxon>
        <taxon>Viridiplantae</taxon>
        <taxon>Streptophyta</taxon>
        <taxon>Embryophyta</taxon>
        <taxon>Tracheophyta</taxon>
        <taxon>Spermatophyta</taxon>
        <taxon>Magnoliopsida</taxon>
        <taxon>eudicotyledons</taxon>
        <taxon>Gunneridae</taxon>
        <taxon>Pentapetalae</taxon>
        <taxon>rosids</taxon>
        <taxon>fabids</taxon>
        <taxon>Oxalidales</taxon>
        <taxon>Cephalotaceae</taxon>
        <taxon>Cephalotus</taxon>
    </lineage>
</organism>
<evidence type="ECO:0000256" key="2">
    <source>
        <dbReference type="SAM" id="SignalP"/>
    </source>
</evidence>
<feature type="signal peptide" evidence="2">
    <location>
        <begin position="1"/>
        <end position="23"/>
    </location>
</feature>
<dbReference type="AlphaFoldDB" id="A0A1Q3BRD2"/>
<keyword evidence="5" id="KW-1185">Reference proteome</keyword>
<dbReference type="EMBL" id="BDDD01000807">
    <property type="protein sequence ID" value="GAV70424.1"/>
    <property type="molecule type" value="Genomic_DNA"/>
</dbReference>
<keyword evidence="2" id="KW-0732">Signal</keyword>
<sequence>MTMAFNSLFCLYLFYFFVGLASSSVLISNDVFNSRGHGGRALLQVQKSCSVPFEAQNYTVITSHCKGPQYPKDQCCNALKEFACPFRDAINDLTTDCASTMFSYINLYGKYPPGLFANMCREGKDGLDCGSDPATNRAHNHRAPLHPTILLMLIVVFTVLLLQLF</sequence>
<feature type="domain" description="GPI-anchored protein LLG1-like" evidence="3">
    <location>
        <begin position="52"/>
        <end position="128"/>
    </location>
</feature>
<proteinExistence type="predicted"/>
<protein>
    <recommendedName>
        <fullName evidence="3">GPI-anchored protein LLG1-like domain-containing protein</fullName>
    </recommendedName>
</protein>
<accession>A0A1Q3BRD2</accession>
<evidence type="ECO:0000256" key="1">
    <source>
        <dbReference type="SAM" id="Phobius"/>
    </source>
</evidence>
<keyword evidence="1" id="KW-0472">Membrane</keyword>
<keyword evidence="1" id="KW-0812">Transmembrane</keyword>
<evidence type="ECO:0000259" key="3">
    <source>
        <dbReference type="Pfam" id="PF26578"/>
    </source>
</evidence>
<dbReference type="InParanoid" id="A0A1Q3BRD2"/>
<evidence type="ECO:0000313" key="4">
    <source>
        <dbReference type="EMBL" id="GAV70424.1"/>
    </source>
</evidence>
<dbReference type="InterPro" id="IPR039307">
    <property type="entry name" value="LORELEI-like"/>
</dbReference>
<dbReference type="PANTHER" id="PTHR31533:SF35">
    <property type="entry name" value="GPI-ANCHORED PROTEIN LLG2-RELATED"/>
    <property type="match status" value="1"/>
</dbReference>
<evidence type="ECO:0000313" key="5">
    <source>
        <dbReference type="Proteomes" id="UP000187406"/>
    </source>
</evidence>
<dbReference type="Proteomes" id="UP000187406">
    <property type="component" value="Unassembled WGS sequence"/>
</dbReference>